<evidence type="ECO:0000313" key="4">
    <source>
        <dbReference type="Proteomes" id="UP000006054"/>
    </source>
</evidence>
<feature type="compositionally biased region" description="Low complexity" evidence="1">
    <location>
        <begin position="318"/>
        <end position="328"/>
    </location>
</feature>
<dbReference type="HOGENOM" id="CLU_818245_0_0_10"/>
<reference evidence="4" key="1">
    <citation type="submission" date="2012-06" db="EMBL/GenBank/DDBJ databases">
        <title>The complete genome of Flexibacter litoralis DSM 6794.</title>
        <authorList>
            <person name="Lucas S."/>
            <person name="Copeland A."/>
            <person name="Lapidus A."/>
            <person name="Glavina del Rio T."/>
            <person name="Dalin E."/>
            <person name="Tice H."/>
            <person name="Bruce D."/>
            <person name="Goodwin L."/>
            <person name="Pitluck S."/>
            <person name="Peters L."/>
            <person name="Ovchinnikova G."/>
            <person name="Lu M."/>
            <person name="Kyrpides N."/>
            <person name="Mavromatis K."/>
            <person name="Ivanova N."/>
            <person name="Brettin T."/>
            <person name="Detter J.C."/>
            <person name="Han C."/>
            <person name="Larimer F."/>
            <person name="Land M."/>
            <person name="Hauser L."/>
            <person name="Markowitz V."/>
            <person name="Cheng J.-F."/>
            <person name="Hugenholtz P."/>
            <person name="Woyke T."/>
            <person name="Wu D."/>
            <person name="Spring S."/>
            <person name="Lang E."/>
            <person name="Kopitz M."/>
            <person name="Brambilla E."/>
            <person name="Klenk H.-P."/>
            <person name="Eisen J.A."/>
        </authorList>
    </citation>
    <scope>NUCLEOTIDE SEQUENCE [LARGE SCALE GENOMIC DNA]</scope>
    <source>
        <strain evidence="4">ATCC 23117 / DSM 6794 / NBRC 15988 / NCIMB 1366 / Sio-4</strain>
    </source>
</reference>
<dbReference type="Proteomes" id="UP000006054">
    <property type="component" value="Chromosome"/>
</dbReference>
<keyword evidence="2" id="KW-0812">Transmembrane</keyword>
<dbReference type="STRING" id="880071.Fleli_2537"/>
<evidence type="ECO:0000256" key="2">
    <source>
        <dbReference type="SAM" id="Phobius"/>
    </source>
</evidence>
<proteinExistence type="predicted"/>
<dbReference type="KEGG" id="fli:Fleli_2537"/>
<name>I4ALR7_BERLS</name>
<feature type="compositionally biased region" description="Polar residues" evidence="1">
    <location>
        <begin position="329"/>
        <end position="339"/>
    </location>
</feature>
<dbReference type="PATRIC" id="fig|880071.3.peg.2527"/>
<dbReference type="EMBL" id="CP003345">
    <property type="protein sequence ID" value="AFM04902.1"/>
    <property type="molecule type" value="Genomic_DNA"/>
</dbReference>
<accession>I4ALR7</accession>
<evidence type="ECO:0000313" key="3">
    <source>
        <dbReference type="EMBL" id="AFM04902.1"/>
    </source>
</evidence>
<sequence precursor="true">MDNNKNNLSANNFNSEFDANSDLDILFKEALQNHAVPAEDHVWRRIQHGLADKQNEKVVPISKRSYLPIWSAVTGIAASLLIWAVFFNSSDSINSITHSTTIANSSQIEIKKELNNSKNRIALHSDIKNGINNSEKNQEIQKIDATSSTLIASKKQQIPPTITIKRAVSKNQNVKGINTQNHIDRAVASLEKDQTKIKNQSIKGKMDDKKFINPSTHISQNVWASDFVVQSSDISPSLKKEKNSEDIHQLNLDNQTVAITIKVGRNGNSNYTTSQATGFDTYQNASQFDKAKTVLKEVWNLKSGKKVNLQNILPNNENETTTIKKTTTQSSANNEIQAD</sequence>
<feature type="transmembrane region" description="Helical" evidence="2">
    <location>
        <begin position="67"/>
        <end position="86"/>
    </location>
</feature>
<feature type="region of interest" description="Disordered" evidence="1">
    <location>
        <begin position="318"/>
        <end position="339"/>
    </location>
</feature>
<keyword evidence="4" id="KW-1185">Reference proteome</keyword>
<protein>
    <submittedName>
        <fullName evidence="3">Uncharacterized protein</fullName>
    </submittedName>
</protein>
<evidence type="ECO:0000256" key="1">
    <source>
        <dbReference type="SAM" id="MobiDB-lite"/>
    </source>
</evidence>
<gene>
    <name evidence="3" type="ordered locus">Fleli_2537</name>
</gene>
<keyword evidence="2" id="KW-1133">Transmembrane helix</keyword>
<organism evidence="3 4">
    <name type="scientific">Bernardetia litoralis (strain ATCC 23117 / DSM 6794 / NBRC 15988 / NCIMB 1366 / Fx l1 / Sio-4)</name>
    <name type="common">Flexibacter litoralis</name>
    <dbReference type="NCBI Taxonomy" id="880071"/>
    <lineage>
        <taxon>Bacteria</taxon>
        <taxon>Pseudomonadati</taxon>
        <taxon>Bacteroidota</taxon>
        <taxon>Cytophagia</taxon>
        <taxon>Cytophagales</taxon>
        <taxon>Bernardetiaceae</taxon>
        <taxon>Bernardetia</taxon>
    </lineage>
</organism>
<dbReference type="RefSeq" id="WP_014798339.1">
    <property type="nucleotide sequence ID" value="NC_018018.1"/>
</dbReference>
<keyword evidence="2" id="KW-0472">Membrane</keyword>
<dbReference type="AlphaFoldDB" id="I4ALR7"/>